<comment type="caution">
    <text evidence="9">The sequence shown here is derived from an EMBL/GenBank/DDBJ whole genome shotgun (WGS) entry which is preliminary data.</text>
</comment>
<evidence type="ECO:0000256" key="8">
    <source>
        <dbReference type="SAM" id="MobiDB-lite"/>
    </source>
</evidence>
<dbReference type="GO" id="GO:0030126">
    <property type="term" value="C:COPI vesicle coat"/>
    <property type="evidence" value="ECO:0007669"/>
    <property type="project" value="UniProtKB-UniRule"/>
</dbReference>
<keyword evidence="10" id="KW-1185">Reference proteome</keyword>
<dbReference type="Gene3D" id="3.30.450.60">
    <property type="match status" value="1"/>
</dbReference>
<evidence type="ECO:0000256" key="7">
    <source>
        <dbReference type="RuleBase" id="RU366052"/>
    </source>
</evidence>
<dbReference type="Proteomes" id="UP001201812">
    <property type="component" value="Unassembled WGS sequence"/>
</dbReference>
<accession>A0AAD4MN03</accession>
<protein>
    <recommendedName>
        <fullName evidence="6">Coatomer subunit delta</fullName>
    </recommendedName>
</protein>
<dbReference type="PANTHER" id="PTHR10121:SF0">
    <property type="entry name" value="COATOMER SUBUNIT DELTA"/>
    <property type="match status" value="1"/>
</dbReference>
<dbReference type="GO" id="GO:0006888">
    <property type="term" value="P:endoplasmic reticulum to Golgi vesicle-mediated transport"/>
    <property type="evidence" value="ECO:0007669"/>
    <property type="project" value="TreeGrafter"/>
</dbReference>
<dbReference type="AlphaFoldDB" id="A0AAD4MN03"/>
<comment type="similarity">
    <text evidence="1 6">Belongs to the adaptor complexes medium subunit family. Delta-COP subfamily.</text>
</comment>
<feature type="region of interest" description="Disordered" evidence="8">
    <location>
        <begin position="195"/>
        <end position="220"/>
    </location>
</feature>
<proteinExistence type="inferred from homology"/>
<keyword evidence="3 6" id="KW-0813">Transport</keyword>
<comment type="subunit">
    <text evidence="2 6">Oligomeric complex that consists of at least the alpha, beta, beta', gamma, delta, epsilon and zeta subunits.</text>
</comment>
<evidence type="ECO:0000256" key="6">
    <source>
        <dbReference type="RuleBase" id="RU364018"/>
    </source>
</evidence>
<dbReference type="GO" id="GO:0006890">
    <property type="term" value="P:retrograde vesicle-mediated transport, Golgi to endoplasmic reticulum"/>
    <property type="evidence" value="ECO:0007669"/>
    <property type="project" value="UniProtKB-UniRule"/>
</dbReference>
<dbReference type="EMBL" id="JAKKPZ010000178">
    <property type="protein sequence ID" value="KAI1699467.1"/>
    <property type="molecule type" value="Genomic_DNA"/>
</dbReference>
<gene>
    <name evidence="9" type="ORF">DdX_17295</name>
</gene>
<keyword evidence="6" id="KW-0472">Membrane</keyword>
<keyword evidence="4 6" id="KW-0963">Cytoplasm</keyword>
<evidence type="ECO:0000256" key="4">
    <source>
        <dbReference type="ARBA" id="ARBA00022490"/>
    </source>
</evidence>
<keyword evidence="6" id="KW-0333">Golgi apparatus</keyword>
<dbReference type="GO" id="GO:0051645">
    <property type="term" value="P:Golgi localization"/>
    <property type="evidence" value="ECO:0007669"/>
    <property type="project" value="TreeGrafter"/>
</dbReference>
<dbReference type="SUPFAM" id="SSF64356">
    <property type="entry name" value="SNARE-like"/>
    <property type="match status" value="1"/>
</dbReference>
<sequence length="234" mass="26893">MSKDRITALFDSFQSLLMDRSRGEKQYTFVEIDGVRFLYQTVNNVYVVLLTTKHSNILQDMDSLRTFSRVVSEYSNTKQDPEIAANIFDLIFAFDEIVELGYPLNLNMAQIRNFTEMNSEDERLFNKNQTRQELAVREIMKEKAKKIDREKRVKQILGEDPAHGYSLEEWWKLQAAPNFAIAENSDASPVRIPMKSAVGGSGKALKLGKKKSSADEFARNVKSEESKKFDRFLG</sequence>
<keyword evidence="5 6" id="KW-0653">Protein transport</keyword>
<comment type="function">
    <text evidence="6">The coatomer is a cytosolic protein complex that binds to dilysine motifs and reversibly associates with Golgi non-clathrin-coated vesicles, which further mediate biosynthetic protein transport from the ER, via the Golgi up to the trans Golgi network. Coatomer complex is required for budding from Golgi membranes, and is essential for the retrograde Golgi-to-ER transport of dilysine-tagged proteins.</text>
</comment>
<comment type="subcellular location">
    <subcellularLocation>
        <location evidence="6 7">Cytoplasm</location>
    </subcellularLocation>
    <subcellularLocation>
        <location evidence="6 7">Cytoplasmic vesicle</location>
        <location evidence="6 7">COPI-coated vesicle membrane</location>
        <topology evidence="6 7">Peripheral membrane protein</topology>
        <orientation evidence="6 7">Cytoplasmic side</orientation>
    </subcellularLocation>
    <subcellularLocation>
        <location evidence="6 7">Golgi apparatus membrane</location>
        <topology evidence="6 7">Peripheral membrane protein</topology>
        <orientation evidence="6 7">Cytoplasmic side</orientation>
    </subcellularLocation>
</comment>
<keyword evidence="6" id="KW-0931">ER-Golgi transport</keyword>
<dbReference type="GO" id="GO:0000139">
    <property type="term" value="C:Golgi membrane"/>
    <property type="evidence" value="ECO:0007669"/>
    <property type="project" value="UniProtKB-SubCell"/>
</dbReference>
<evidence type="ECO:0000256" key="5">
    <source>
        <dbReference type="ARBA" id="ARBA00022927"/>
    </source>
</evidence>
<evidence type="ECO:0000256" key="3">
    <source>
        <dbReference type="ARBA" id="ARBA00022448"/>
    </source>
</evidence>
<evidence type="ECO:0000313" key="9">
    <source>
        <dbReference type="EMBL" id="KAI1699467.1"/>
    </source>
</evidence>
<evidence type="ECO:0000256" key="2">
    <source>
        <dbReference type="ARBA" id="ARBA00011775"/>
    </source>
</evidence>
<organism evidence="9 10">
    <name type="scientific">Ditylenchus destructor</name>
    <dbReference type="NCBI Taxonomy" id="166010"/>
    <lineage>
        <taxon>Eukaryota</taxon>
        <taxon>Metazoa</taxon>
        <taxon>Ecdysozoa</taxon>
        <taxon>Nematoda</taxon>
        <taxon>Chromadorea</taxon>
        <taxon>Rhabditida</taxon>
        <taxon>Tylenchina</taxon>
        <taxon>Tylenchomorpha</taxon>
        <taxon>Sphaerularioidea</taxon>
        <taxon>Anguinidae</taxon>
        <taxon>Anguininae</taxon>
        <taxon>Ditylenchus</taxon>
    </lineage>
</organism>
<dbReference type="PANTHER" id="PTHR10121">
    <property type="entry name" value="COATOMER SUBUNIT DELTA"/>
    <property type="match status" value="1"/>
</dbReference>
<name>A0AAD4MN03_9BILA</name>
<dbReference type="FunFam" id="3.30.450.60:FF:000003">
    <property type="entry name" value="Coatomer subunit delta"/>
    <property type="match status" value="1"/>
</dbReference>
<reference evidence="9" key="1">
    <citation type="submission" date="2022-01" db="EMBL/GenBank/DDBJ databases">
        <title>Genome Sequence Resource for Two Populations of Ditylenchus destructor, the Migratory Endoparasitic Phytonematode.</title>
        <authorList>
            <person name="Zhang H."/>
            <person name="Lin R."/>
            <person name="Xie B."/>
        </authorList>
    </citation>
    <scope>NUCLEOTIDE SEQUENCE</scope>
    <source>
        <strain evidence="9">BazhouSP</strain>
    </source>
</reference>
<dbReference type="GO" id="GO:0015031">
    <property type="term" value="P:protein transport"/>
    <property type="evidence" value="ECO:0007669"/>
    <property type="project" value="UniProtKB-KW"/>
</dbReference>
<keyword evidence="6" id="KW-0968">Cytoplasmic vesicle</keyword>
<dbReference type="InterPro" id="IPR027059">
    <property type="entry name" value="Coatomer_dsu"/>
</dbReference>
<evidence type="ECO:0000313" key="10">
    <source>
        <dbReference type="Proteomes" id="UP001201812"/>
    </source>
</evidence>
<evidence type="ECO:0000256" key="1">
    <source>
        <dbReference type="ARBA" id="ARBA00010516"/>
    </source>
</evidence>
<dbReference type="InterPro" id="IPR011012">
    <property type="entry name" value="Longin-like_dom_sf"/>
</dbReference>